<keyword evidence="5 8" id="KW-0812">Transmembrane</keyword>
<keyword evidence="3" id="KW-0813">Transport</keyword>
<dbReference type="InterPro" id="IPR052017">
    <property type="entry name" value="TSUP"/>
</dbReference>
<dbReference type="InterPro" id="IPR002781">
    <property type="entry name" value="TM_pro_TauE-like"/>
</dbReference>
<reference evidence="9" key="1">
    <citation type="journal article" date="2023" name="Microbiol Resour">
        <title>Genome Sequences of Rhodoplanes serenus and Two Thermotolerant Strains, Rhodoplanes tepidamans and 'Rhodoplanes cryptolactis,' Further Refine the Genus.</title>
        <authorList>
            <person name="Rayyan A.A."/>
            <person name="Kyndt J.A."/>
        </authorList>
    </citation>
    <scope>NUCLEOTIDE SEQUENCE</scope>
    <source>
        <strain evidence="9">DSM 9987</strain>
    </source>
</reference>
<evidence type="ECO:0000256" key="6">
    <source>
        <dbReference type="ARBA" id="ARBA00022989"/>
    </source>
</evidence>
<comment type="subcellular location">
    <subcellularLocation>
        <location evidence="1 8">Cell membrane</location>
        <topology evidence="1 8">Multi-pass membrane protein</topology>
    </subcellularLocation>
</comment>
<gene>
    <name evidence="9" type="ORF">PQJ73_13345</name>
</gene>
<comment type="caution">
    <text evidence="9">The sequence shown here is derived from an EMBL/GenBank/DDBJ whole genome shotgun (WGS) entry which is preliminary data.</text>
</comment>
<evidence type="ECO:0000256" key="8">
    <source>
        <dbReference type="RuleBase" id="RU363041"/>
    </source>
</evidence>
<dbReference type="RefSeq" id="WP_272777519.1">
    <property type="nucleotide sequence ID" value="NZ_JAQQLI010000018.1"/>
</dbReference>
<feature type="transmembrane region" description="Helical" evidence="8">
    <location>
        <begin position="169"/>
        <end position="189"/>
    </location>
</feature>
<keyword evidence="6 8" id="KW-1133">Transmembrane helix</keyword>
<evidence type="ECO:0000256" key="2">
    <source>
        <dbReference type="ARBA" id="ARBA00009142"/>
    </source>
</evidence>
<evidence type="ECO:0000256" key="3">
    <source>
        <dbReference type="ARBA" id="ARBA00022448"/>
    </source>
</evidence>
<evidence type="ECO:0000256" key="5">
    <source>
        <dbReference type="ARBA" id="ARBA00022692"/>
    </source>
</evidence>
<evidence type="ECO:0000256" key="1">
    <source>
        <dbReference type="ARBA" id="ARBA00004651"/>
    </source>
</evidence>
<dbReference type="Proteomes" id="UP001165652">
    <property type="component" value="Unassembled WGS sequence"/>
</dbReference>
<evidence type="ECO:0000313" key="9">
    <source>
        <dbReference type="EMBL" id="MDC7786673.1"/>
    </source>
</evidence>
<feature type="transmembrane region" description="Helical" evidence="8">
    <location>
        <begin position="99"/>
        <end position="119"/>
    </location>
</feature>
<feature type="transmembrane region" description="Helical" evidence="8">
    <location>
        <begin position="196"/>
        <end position="215"/>
    </location>
</feature>
<sequence>MLDLGTVLAALAILLFAGTVKGVVGLGLPAVSIGLLGLVMPPAEAVALVMVPAFVTNIWQAWAGPHLGRLTLRLWPLLASVVAGTVLGLWTGFLTTDRGGTASAAIGAVLIIYGVLGLARLRPAVGPHREGWLAPVMGTISGLIASFTGVVMVPAVPYMEALGLKRDELVQGIGLFFTVSSAALLLGLAQAGVMRAPVAALSLASLIPAGAGMAIGQWIRRRIRPEAFRTVFLVGLIGLGAHLLLRPWL</sequence>
<feature type="transmembrane region" description="Helical" evidence="8">
    <location>
        <begin position="131"/>
        <end position="157"/>
    </location>
</feature>
<proteinExistence type="inferred from homology"/>
<organism evidence="9 10">
    <name type="scientific">Rhodoplanes tepidamans</name>
    <name type="common">Rhodoplanes cryptolactis</name>
    <dbReference type="NCBI Taxonomy" id="200616"/>
    <lineage>
        <taxon>Bacteria</taxon>
        <taxon>Pseudomonadati</taxon>
        <taxon>Pseudomonadota</taxon>
        <taxon>Alphaproteobacteria</taxon>
        <taxon>Hyphomicrobiales</taxon>
        <taxon>Nitrobacteraceae</taxon>
        <taxon>Rhodoplanes</taxon>
    </lineage>
</organism>
<evidence type="ECO:0000256" key="4">
    <source>
        <dbReference type="ARBA" id="ARBA00022475"/>
    </source>
</evidence>
<evidence type="ECO:0000313" key="10">
    <source>
        <dbReference type="Proteomes" id="UP001165652"/>
    </source>
</evidence>
<comment type="similarity">
    <text evidence="2 8">Belongs to the 4-toluene sulfonate uptake permease (TSUP) (TC 2.A.102) family.</text>
</comment>
<keyword evidence="4 8" id="KW-1003">Cell membrane</keyword>
<feature type="transmembrane region" description="Helical" evidence="8">
    <location>
        <begin position="74"/>
        <end position="93"/>
    </location>
</feature>
<dbReference type="Pfam" id="PF01925">
    <property type="entry name" value="TauE"/>
    <property type="match status" value="1"/>
</dbReference>
<dbReference type="EMBL" id="JAQQLI010000018">
    <property type="protein sequence ID" value="MDC7786673.1"/>
    <property type="molecule type" value="Genomic_DNA"/>
</dbReference>
<keyword evidence="10" id="KW-1185">Reference proteome</keyword>
<evidence type="ECO:0000256" key="7">
    <source>
        <dbReference type="ARBA" id="ARBA00023136"/>
    </source>
</evidence>
<accession>A0ABT5JAG0</accession>
<keyword evidence="7 8" id="KW-0472">Membrane</keyword>
<name>A0ABT5JAG0_RHOTP</name>
<dbReference type="PANTHER" id="PTHR30269">
    <property type="entry name" value="TRANSMEMBRANE PROTEIN YFCA"/>
    <property type="match status" value="1"/>
</dbReference>
<dbReference type="PANTHER" id="PTHR30269:SF32">
    <property type="entry name" value="MEMBRANE TRANSPORTER PROTEIN-RELATED"/>
    <property type="match status" value="1"/>
</dbReference>
<protein>
    <recommendedName>
        <fullName evidence="8">Probable membrane transporter protein</fullName>
    </recommendedName>
</protein>
<reference evidence="9" key="2">
    <citation type="submission" date="2023-02" db="EMBL/GenBank/DDBJ databases">
        <authorList>
            <person name="Rayyan A."/>
            <person name="Meyer T."/>
            <person name="Kyndt J.A."/>
        </authorList>
    </citation>
    <scope>NUCLEOTIDE SEQUENCE</scope>
    <source>
        <strain evidence="9">DSM 9987</strain>
    </source>
</reference>
<feature type="transmembrane region" description="Helical" evidence="8">
    <location>
        <begin position="227"/>
        <end position="245"/>
    </location>
</feature>